<proteinExistence type="inferred from homology"/>
<evidence type="ECO:0000259" key="6">
    <source>
        <dbReference type="PROSITE" id="PS51473"/>
    </source>
</evidence>
<evidence type="ECO:0000256" key="2">
    <source>
        <dbReference type="ARBA" id="ARBA00022525"/>
    </source>
</evidence>
<evidence type="ECO:0000256" key="4">
    <source>
        <dbReference type="ARBA" id="ARBA00022737"/>
    </source>
</evidence>
<dbReference type="CDD" id="cd23509">
    <property type="entry name" value="Gnk2-like"/>
    <property type="match status" value="2"/>
</dbReference>
<evidence type="ECO:0000313" key="8">
    <source>
        <dbReference type="Proteomes" id="UP001153076"/>
    </source>
</evidence>
<keyword evidence="2" id="KW-0964">Secreted</keyword>
<keyword evidence="8" id="KW-1185">Reference proteome</keyword>
<dbReference type="GO" id="GO:0005576">
    <property type="term" value="C:extracellular region"/>
    <property type="evidence" value="ECO:0007669"/>
    <property type="project" value="UniProtKB-SubCell"/>
</dbReference>
<protein>
    <recommendedName>
        <fullName evidence="6">Gnk2-homologous domain-containing protein</fullName>
    </recommendedName>
</protein>
<evidence type="ECO:0000256" key="3">
    <source>
        <dbReference type="ARBA" id="ARBA00022729"/>
    </source>
</evidence>
<keyword evidence="4" id="KW-0677">Repeat</keyword>
<organism evidence="7 8">
    <name type="scientific">Carnegiea gigantea</name>
    <dbReference type="NCBI Taxonomy" id="171969"/>
    <lineage>
        <taxon>Eukaryota</taxon>
        <taxon>Viridiplantae</taxon>
        <taxon>Streptophyta</taxon>
        <taxon>Embryophyta</taxon>
        <taxon>Tracheophyta</taxon>
        <taxon>Spermatophyta</taxon>
        <taxon>Magnoliopsida</taxon>
        <taxon>eudicotyledons</taxon>
        <taxon>Gunneridae</taxon>
        <taxon>Pentapetalae</taxon>
        <taxon>Caryophyllales</taxon>
        <taxon>Cactineae</taxon>
        <taxon>Cactaceae</taxon>
        <taxon>Cactoideae</taxon>
        <taxon>Echinocereeae</taxon>
        <taxon>Carnegiea</taxon>
    </lineage>
</organism>
<sequence length="254" mass="27765">MAPSFKVYYRKNTSIIEPDSLASINIDNLLRGMRSSSNAVFMDEDNHIYGLGQCRGDLDMNTCSACIGDASLNIKASCPDVSDAQIWYDECTSGIAGTCSLANLMPQIIMRHGGLPSPASSLRSGLAKLLDKIKARIATDPTLGGFANAELQLTRSNTLYGVAQCTQDFSSDVCGKCFEGTKAEFEDNKPCGGKVGCKVFYGSCDFRYAFKPFLCPYANKFEKISDKALEELTRYKAKQIDELSSRKSMMVSSF</sequence>
<evidence type="ECO:0000256" key="1">
    <source>
        <dbReference type="ARBA" id="ARBA00004613"/>
    </source>
</evidence>
<comment type="similarity">
    <text evidence="5">Belongs to the cysteine-rich repeat secretory protein family.</text>
</comment>
<dbReference type="Gene3D" id="3.30.430.20">
    <property type="entry name" value="Gnk2 domain, C-X8-C-X2-C motif"/>
    <property type="match status" value="2"/>
</dbReference>
<dbReference type="EMBL" id="JAKOGI010000007">
    <property type="protein sequence ID" value="KAJ8451782.1"/>
    <property type="molecule type" value="Genomic_DNA"/>
</dbReference>
<dbReference type="PANTHER" id="PTHR32411:SF43">
    <property type="entry name" value="CYSTEINE-RICH REPEAT SECRETORY PROTEIN 38"/>
    <property type="match status" value="1"/>
</dbReference>
<dbReference type="InterPro" id="IPR002902">
    <property type="entry name" value="GNK2"/>
</dbReference>
<dbReference type="InterPro" id="IPR050581">
    <property type="entry name" value="CRR_secretory_protein"/>
</dbReference>
<feature type="domain" description="Gnk2-homologous" evidence="6">
    <location>
        <begin position="104"/>
        <end position="213"/>
    </location>
</feature>
<reference evidence="7" key="1">
    <citation type="submission" date="2022-04" db="EMBL/GenBank/DDBJ databases">
        <title>Carnegiea gigantea Genome sequencing and assembly v2.</title>
        <authorList>
            <person name="Copetti D."/>
            <person name="Sanderson M.J."/>
            <person name="Burquez A."/>
            <person name="Wojciechowski M.F."/>
        </authorList>
    </citation>
    <scope>NUCLEOTIDE SEQUENCE</scope>
    <source>
        <strain evidence="7">SGP5-SGP5p</strain>
        <tissue evidence="7">Aerial part</tissue>
    </source>
</reference>
<dbReference type="OrthoDB" id="4062651at2759"/>
<dbReference type="InterPro" id="IPR038408">
    <property type="entry name" value="GNK2_sf"/>
</dbReference>
<evidence type="ECO:0000313" key="7">
    <source>
        <dbReference type="EMBL" id="KAJ8451782.1"/>
    </source>
</evidence>
<comment type="caution">
    <text evidence="7">The sequence shown here is derived from an EMBL/GenBank/DDBJ whole genome shotgun (WGS) entry which is preliminary data.</text>
</comment>
<keyword evidence="3" id="KW-0732">Signal</keyword>
<dbReference type="PROSITE" id="PS51473">
    <property type="entry name" value="GNK2"/>
    <property type="match status" value="2"/>
</dbReference>
<dbReference type="Proteomes" id="UP001153076">
    <property type="component" value="Unassembled WGS sequence"/>
</dbReference>
<name>A0A9Q1QRE3_9CARY</name>
<feature type="domain" description="Gnk2-homologous" evidence="6">
    <location>
        <begin position="1"/>
        <end position="100"/>
    </location>
</feature>
<comment type="subcellular location">
    <subcellularLocation>
        <location evidence="1">Secreted</location>
    </subcellularLocation>
</comment>
<dbReference type="Pfam" id="PF01657">
    <property type="entry name" value="Stress-antifung"/>
    <property type="match status" value="2"/>
</dbReference>
<gene>
    <name evidence="7" type="ORF">Cgig2_007265</name>
</gene>
<accession>A0A9Q1QRE3</accession>
<evidence type="ECO:0000256" key="5">
    <source>
        <dbReference type="ARBA" id="ARBA00038515"/>
    </source>
</evidence>
<dbReference type="PANTHER" id="PTHR32411">
    <property type="entry name" value="CYSTEINE-RICH REPEAT SECRETORY PROTEIN 38-RELATED"/>
    <property type="match status" value="1"/>
</dbReference>
<dbReference type="AlphaFoldDB" id="A0A9Q1QRE3"/>